<dbReference type="PRINTS" id="PR00778">
    <property type="entry name" value="HTHARSR"/>
</dbReference>
<dbReference type="InterPro" id="IPR001845">
    <property type="entry name" value="HTH_ArsR_DNA-bd_dom"/>
</dbReference>
<reference evidence="5 6" key="1">
    <citation type="submission" date="2024-09" db="EMBL/GenBank/DDBJ databases">
        <authorList>
            <person name="Sun Q."/>
            <person name="Mori K."/>
        </authorList>
    </citation>
    <scope>NUCLEOTIDE SEQUENCE [LARGE SCALE GENOMIC DNA]</scope>
    <source>
        <strain evidence="5 6">CCM 7759</strain>
    </source>
</reference>
<name>A0ABV6DR57_9BACL</name>
<dbReference type="CDD" id="cd00090">
    <property type="entry name" value="HTH_ARSR"/>
    <property type="match status" value="1"/>
</dbReference>
<protein>
    <submittedName>
        <fullName evidence="5">ArsR/SmtB family transcription factor</fullName>
    </submittedName>
</protein>
<keyword evidence="6" id="KW-1185">Reference proteome</keyword>
<evidence type="ECO:0000256" key="1">
    <source>
        <dbReference type="ARBA" id="ARBA00023015"/>
    </source>
</evidence>
<dbReference type="InterPro" id="IPR036388">
    <property type="entry name" value="WH-like_DNA-bd_sf"/>
</dbReference>
<dbReference type="InterPro" id="IPR036390">
    <property type="entry name" value="WH_DNA-bd_sf"/>
</dbReference>
<dbReference type="Pfam" id="PF01022">
    <property type="entry name" value="HTH_5"/>
    <property type="match status" value="1"/>
</dbReference>
<organism evidence="5 6">
    <name type="scientific">Paenibacillus chartarius</name>
    <dbReference type="NCBI Taxonomy" id="747481"/>
    <lineage>
        <taxon>Bacteria</taxon>
        <taxon>Bacillati</taxon>
        <taxon>Bacillota</taxon>
        <taxon>Bacilli</taxon>
        <taxon>Bacillales</taxon>
        <taxon>Paenibacillaceae</taxon>
        <taxon>Paenibacillus</taxon>
    </lineage>
</organism>
<evidence type="ECO:0000313" key="5">
    <source>
        <dbReference type="EMBL" id="MFC0215124.1"/>
    </source>
</evidence>
<accession>A0ABV6DR57</accession>
<keyword evidence="1" id="KW-0805">Transcription regulation</keyword>
<comment type="caution">
    <text evidence="5">The sequence shown here is derived from an EMBL/GenBank/DDBJ whole genome shotgun (WGS) entry which is preliminary data.</text>
</comment>
<keyword evidence="3" id="KW-0804">Transcription</keyword>
<dbReference type="SMART" id="SM00418">
    <property type="entry name" value="HTH_ARSR"/>
    <property type="match status" value="1"/>
</dbReference>
<dbReference type="Proteomes" id="UP001589776">
    <property type="component" value="Unassembled WGS sequence"/>
</dbReference>
<feature type="domain" description="HTH arsR-type" evidence="4">
    <location>
        <begin position="1"/>
        <end position="93"/>
    </location>
</feature>
<dbReference type="NCBIfam" id="NF033788">
    <property type="entry name" value="HTH_metalloreg"/>
    <property type="match status" value="1"/>
</dbReference>
<dbReference type="PROSITE" id="PS50987">
    <property type="entry name" value="HTH_ARSR_2"/>
    <property type="match status" value="1"/>
</dbReference>
<gene>
    <name evidence="5" type="ORF">ACFFK0_22260</name>
</gene>
<dbReference type="EMBL" id="JBHLWN010000082">
    <property type="protein sequence ID" value="MFC0215124.1"/>
    <property type="molecule type" value="Genomic_DNA"/>
</dbReference>
<dbReference type="PANTHER" id="PTHR33154:SF18">
    <property type="entry name" value="ARSENICAL RESISTANCE OPERON REPRESSOR"/>
    <property type="match status" value="1"/>
</dbReference>
<dbReference type="InterPro" id="IPR051081">
    <property type="entry name" value="HTH_MetalResp_TranReg"/>
</dbReference>
<dbReference type="SUPFAM" id="SSF46785">
    <property type="entry name" value="Winged helix' DNA-binding domain"/>
    <property type="match status" value="1"/>
</dbReference>
<keyword evidence="2" id="KW-0238">DNA-binding</keyword>
<proteinExistence type="predicted"/>
<sequence length="106" mass="12224">MDRIHEMAETFKLLGDKTRLTILGLLRERSLCVCDIVELLGMSQPAISQHLRKLRSGGLVREERRGQWMYYHLAAENVPYVLEVLRHVPSLQEMLEKQICKTGACC</sequence>
<dbReference type="RefSeq" id="WP_377472568.1">
    <property type="nucleotide sequence ID" value="NZ_JBHLWN010000082.1"/>
</dbReference>
<evidence type="ECO:0000259" key="4">
    <source>
        <dbReference type="PROSITE" id="PS50987"/>
    </source>
</evidence>
<dbReference type="InterPro" id="IPR011991">
    <property type="entry name" value="ArsR-like_HTH"/>
</dbReference>
<evidence type="ECO:0000256" key="2">
    <source>
        <dbReference type="ARBA" id="ARBA00023125"/>
    </source>
</evidence>
<evidence type="ECO:0000313" key="6">
    <source>
        <dbReference type="Proteomes" id="UP001589776"/>
    </source>
</evidence>
<dbReference type="PANTHER" id="PTHR33154">
    <property type="entry name" value="TRANSCRIPTIONAL REGULATOR, ARSR FAMILY"/>
    <property type="match status" value="1"/>
</dbReference>
<dbReference type="Gene3D" id="1.10.10.10">
    <property type="entry name" value="Winged helix-like DNA-binding domain superfamily/Winged helix DNA-binding domain"/>
    <property type="match status" value="1"/>
</dbReference>
<evidence type="ECO:0000256" key="3">
    <source>
        <dbReference type="ARBA" id="ARBA00023163"/>
    </source>
</evidence>